<accession>A0A2K3MHI4</accession>
<gene>
    <name evidence="1" type="ORF">L195_g046369</name>
</gene>
<protein>
    <submittedName>
        <fullName evidence="1">Ribonuclease H</fullName>
    </submittedName>
</protein>
<dbReference type="AlphaFoldDB" id="A0A2K3MHI4"/>
<dbReference type="Proteomes" id="UP000236291">
    <property type="component" value="Unassembled WGS sequence"/>
</dbReference>
<comment type="caution">
    <text evidence="1">The sequence shown here is derived from an EMBL/GenBank/DDBJ whole genome shotgun (WGS) entry which is preliminary data.</text>
</comment>
<feature type="non-terminal residue" evidence="1">
    <location>
        <position position="1"/>
    </location>
</feature>
<evidence type="ECO:0000313" key="1">
    <source>
        <dbReference type="EMBL" id="PNX90246.1"/>
    </source>
</evidence>
<proteinExistence type="predicted"/>
<dbReference type="EMBL" id="ASHM01062230">
    <property type="protein sequence ID" value="PNX90246.1"/>
    <property type="molecule type" value="Genomic_DNA"/>
</dbReference>
<dbReference type="ExpressionAtlas" id="A0A2K3MHI4">
    <property type="expression patterns" value="baseline"/>
</dbReference>
<reference evidence="1 2" key="1">
    <citation type="journal article" date="2014" name="Am. J. Bot.">
        <title>Genome assembly and annotation for red clover (Trifolium pratense; Fabaceae).</title>
        <authorList>
            <person name="Istvanek J."/>
            <person name="Jaros M."/>
            <person name="Krenek A."/>
            <person name="Repkova J."/>
        </authorList>
    </citation>
    <scope>NUCLEOTIDE SEQUENCE [LARGE SCALE GENOMIC DNA]</scope>
    <source>
        <strain evidence="2">cv. Tatra</strain>
        <tissue evidence="1">Young leaves</tissue>
    </source>
</reference>
<organism evidence="1 2">
    <name type="scientific">Trifolium pratense</name>
    <name type="common">Red clover</name>
    <dbReference type="NCBI Taxonomy" id="57577"/>
    <lineage>
        <taxon>Eukaryota</taxon>
        <taxon>Viridiplantae</taxon>
        <taxon>Streptophyta</taxon>
        <taxon>Embryophyta</taxon>
        <taxon>Tracheophyta</taxon>
        <taxon>Spermatophyta</taxon>
        <taxon>Magnoliopsida</taxon>
        <taxon>eudicotyledons</taxon>
        <taxon>Gunneridae</taxon>
        <taxon>Pentapetalae</taxon>
        <taxon>rosids</taxon>
        <taxon>fabids</taxon>
        <taxon>Fabales</taxon>
        <taxon>Fabaceae</taxon>
        <taxon>Papilionoideae</taxon>
        <taxon>50 kb inversion clade</taxon>
        <taxon>NPAAA clade</taxon>
        <taxon>Hologalegina</taxon>
        <taxon>IRL clade</taxon>
        <taxon>Trifolieae</taxon>
        <taxon>Trifolium</taxon>
    </lineage>
</organism>
<sequence>ESNKICWQDYYVKTAINQVIVIVSLPSNISNLHANSTTYEFVLLKALHVQMHLSNAPVIKEVLWQPPIMNWMKCNSDGASAGKSSCRGIFRNFKAIFKGVFAINLGLQPSSFAEFMGVMLSIGITHHNGWKQL</sequence>
<name>A0A2K3MHI4_TRIPR</name>
<evidence type="ECO:0000313" key="2">
    <source>
        <dbReference type="Proteomes" id="UP000236291"/>
    </source>
</evidence>
<reference evidence="1 2" key="2">
    <citation type="journal article" date="2017" name="Front. Plant Sci.">
        <title>Gene Classification and Mining of Molecular Markers Useful in Red Clover (Trifolium pratense) Breeding.</title>
        <authorList>
            <person name="Istvanek J."/>
            <person name="Dluhosova J."/>
            <person name="Dluhos P."/>
            <person name="Patkova L."/>
            <person name="Nedelnik J."/>
            <person name="Repkova J."/>
        </authorList>
    </citation>
    <scope>NUCLEOTIDE SEQUENCE [LARGE SCALE GENOMIC DNA]</scope>
    <source>
        <strain evidence="2">cv. Tatra</strain>
        <tissue evidence="1">Young leaves</tissue>
    </source>
</reference>